<organism evidence="2">
    <name type="scientific">viral metagenome</name>
    <dbReference type="NCBI Taxonomy" id="1070528"/>
    <lineage>
        <taxon>unclassified sequences</taxon>
        <taxon>metagenomes</taxon>
        <taxon>organismal metagenomes</taxon>
    </lineage>
</organism>
<name>A0A6M3JHH0_9ZZZZ</name>
<proteinExistence type="predicted"/>
<dbReference type="EMBL" id="MT142293">
    <property type="protein sequence ID" value="QJA77635.1"/>
    <property type="molecule type" value="Genomic_DNA"/>
</dbReference>
<dbReference type="AlphaFoldDB" id="A0A6M3JHH0"/>
<dbReference type="EMBL" id="MT141629">
    <property type="protein sequence ID" value="QJA68575.1"/>
    <property type="molecule type" value="Genomic_DNA"/>
</dbReference>
<dbReference type="Pfam" id="PF13223">
    <property type="entry name" value="DUF4031"/>
    <property type="match status" value="1"/>
</dbReference>
<sequence>MVYTDGVHLVADNVWELHTFAKSIGLRRSWFQDGHIPHYDLTTKRKARQAIDVGAKKISVREIVMMSRLGT</sequence>
<dbReference type="InterPro" id="IPR025109">
    <property type="entry name" value="DUF4031"/>
</dbReference>
<feature type="domain" description="DUF4031" evidence="1">
    <location>
        <begin position="7"/>
        <end position="67"/>
    </location>
</feature>
<reference evidence="2" key="1">
    <citation type="submission" date="2020-03" db="EMBL/GenBank/DDBJ databases">
        <title>The deep terrestrial virosphere.</title>
        <authorList>
            <person name="Holmfeldt K."/>
            <person name="Nilsson E."/>
            <person name="Simone D."/>
            <person name="Lopez-Fernandez M."/>
            <person name="Wu X."/>
            <person name="de Brujin I."/>
            <person name="Lundin D."/>
            <person name="Andersson A."/>
            <person name="Bertilsson S."/>
            <person name="Dopson M."/>
        </authorList>
    </citation>
    <scope>NUCLEOTIDE SEQUENCE</scope>
    <source>
        <strain evidence="3">MM415A01256</strain>
        <strain evidence="2">MM415A06138</strain>
    </source>
</reference>
<accession>A0A6M3JHH0</accession>
<evidence type="ECO:0000313" key="3">
    <source>
        <dbReference type="EMBL" id="QJA77635.1"/>
    </source>
</evidence>
<evidence type="ECO:0000259" key="1">
    <source>
        <dbReference type="Pfam" id="PF13223"/>
    </source>
</evidence>
<protein>
    <recommendedName>
        <fullName evidence="1">DUF4031 domain-containing protein</fullName>
    </recommendedName>
</protein>
<evidence type="ECO:0000313" key="2">
    <source>
        <dbReference type="EMBL" id="QJA68575.1"/>
    </source>
</evidence>
<gene>
    <name evidence="3" type="ORF">MM415A01256_0017</name>
    <name evidence="2" type="ORF">MM415A06138_0008</name>
</gene>